<dbReference type="PANTHER" id="PTHR43463:SF1">
    <property type="entry name" value="NICOTINATE-NUCLEOTIDE--DIMETHYLBENZIMIDAZOLE PHOSPHORIBOSYLTRANSFERASE"/>
    <property type="match status" value="1"/>
</dbReference>
<gene>
    <name evidence="12" type="primary">cobU</name>
    <name evidence="11" type="synonym">cobT</name>
    <name evidence="12" type="ORF">AMETH_5137</name>
</gene>
<evidence type="ECO:0000256" key="3">
    <source>
        <dbReference type="ARBA" id="ARBA00007110"/>
    </source>
</evidence>
<dbReference type="InterPro" id="IPR036087">
    <property type="entry name" value="Nict_dMeBzImd_PRibTrfase_sf"/>
</dbReference>
<dbReference type="NCBIfam" id="TIGR03160">
    <property type="entry name" value="cobT_DBIPRT"/>
    <property type="match status" value="1"/>
</dbReference>
<dbReference type="STRING" id="1068978.AMETH_5137"/>
<dbReference type="KEGG" id="amq:AMETH_5137"/>
<name>A0A076MWK8_AMYME</name>
<comment type="catalytic activity">
    <reaction evidence="10 11">
        <text>5,6-dimethylbenzimidazole + nicotinate beta-D-ribonucleotide = alpha-ribazole 5'-phosphate + nicotinate + H(+)</text>
        <dbReference type="Rhea" id="RHEA:11196"/>
        <dbReference type="ChEBI" id="CHEBI:15378"/>
        <dbReference type="ChEBI" id="CHEBI:15890"/>
        <dbReference type="ChEBI" id="CHEBI:32544"/>
        <dbReference type="ChEBI" id="CHEBI:57502"/>
        <dbReference type="ChEBI" id="CHEBI:57918"/>
        <dbReference type="EC" id="2.4.2.21"/>
    </reaction>
</comment>
<reference evidence="12 13" key="1">
    <citation type="submission" date="2014-07" db="EMBL/GenBank/DDBJ databases">
        <title>Whole Genome Sequence of the Amycolatopsis methanolica 239.</title>
        <authorList>
            <person name="Tang B."/>
        </authorList>
    </citation>
    <scope>NUCLEOTIDE SEQUENCE [LARGE SCALE GENOMIC DNA]</scope>
    <source>
        <strain evidence="12 13">239</strain>
    </source>
</reference>
<evidence type="ECO:0000256" key="8">
    <source>
        <dbReference type="ARBA" id="ARBA00022679"/>
    </source>
</evidence>
<keyword evidence="8 11" id="KW-0808">Transferase</keyword>
<comment type="function">
    <text evidence="1 11">Catalyzes the synthesis of alpha-ribazole-5'-phosphate from nicotinate mononucleotide (NAMN) and 5,6-dimethylbenzimidazole (DMB).</text>
</comment>
<comment type="similarity">
    <text evidence="3 11">Belongs to the CobT family.</text>
</comment>
<dbReference type="GO" id="GO:0009236">
    <property type="term" value="P:cobalamin biosynthetic process"/>
    <property type="evidence" value="ECO:0007669"/>
    <property type="project" value="UniProtKB-UniRule"/>
</dbReference>
<dbReference type="HAMAP" id="MF_00230">
    <property type="entry name" value="CobT"/>
    <property type="match status" value="1"/>
</dbReference>
<dbReference type="Gene3D" id="1.10.1610.10">
    <property type="match status" value="1"/>
</dbReference>
<evidence type="ECO:0000256" key="4">
    <source>
        <dbReference type="ARBA" id="ARBA00011991"/>
    </source>
</evidence>
<feature type="active site" description="Proton acceptor" evidence="11">
    <location>
        <position position="313"/>
    </location>
</feature>
<organism evidence="12 13">
    <name type="scientific">Amycolatopsis methanolica 239</name>
    <dbReference type="NCBI Taxonomy" id="1068978"/>
    <lineage>
        <taxon>Bacteria</taxon>
        <taxon>Bacillati</taxon>
        <taxon>Actinomycetota</taxon>
        <taxon>Actinomycetes</taxon>
        <taxon>Pseudonocardiales</taxon>
        <taxon>Pseudonocardiaceae</taxon>
        <taxon>Amycolatopsis</taxon>
        <taxon>Amycolatopsis methanolica group</taxon>
    </lineage>
</organism>
<dbReference type="EC" id="2.4.2.21" evidence="4 11"/>
<dbReference type="AlphaFoldDB" id="A0A076MWK8"/>
<dbReference type="eggNOG" id="COG2038">
    <property type="taxonomic scope" value="Bacteria"/>
</dbReference>
<dbReference type="HOGENOM" id="CLU_002982_0_2_11"/>
<dbReference type="InterPro" id="IPR023195">
    <property type="entry name" value="Nict_dMeBzImd_PRibTrfase_N"/>
</dbReference>
<dbReference type="InterPro" id="IPR003200">
    <property type="entry name" value="Nict_dMeBzImd_PRibTrfase"/>
</dbReference>
<dbReference type="PANTHER" id="PTHR43463">
    <property type="entry name" value="NICOTINATE-NUCLEOTIDE--DIMETHYLBENZIMIDAZOLE PHOSPHORIBOSYLTRANSFERASE"/>
    <property type="match status" value="1"/>
</dbReference>
<evidence type="ECO:0000313" key="12">
    <source>
        <dbReference type="EMBL" id="AIJ25229.1"/>
    </source>
</evidence>
<dbReference type="Proteomes" id="UP000062973">
    <property type="component" value="Chromosome"/>
</dbReference>
<dbReference type="GO" id="GO:0008939">
    <property type="term" value="F:nicotinate-nucleotide-dimethylbenzimidazole phosphoribosyltransferase activity"/>
    <property type="evidence" value="ECO:0007669"/>
    <property type="project" value="UniProtKB-UniRule"/>
</dbReference>
<dbReference type="OrthoDB" id="9781491at2"/>
<dbReference type="InterPro" id="IPR017846">
    <property type="entry name" value="Nict_dMeBzImd_PRibTrfase_bact"/>
</dbReference>
<protein>
    <recommendedName>
        <fullName evidence="5 11">Nicotinate-nucleotide--dimethylbenzimidazole phosphoribosyltransferase</fullName>
        <shortName evidence="11">NN:DBI PRT</shortName>
        <ecNumber evidence="4 11">2.4.2.21</ecNumber>
    </recommendedName>
    <alternativeName>
        <fullName evidence="9 11">N(1)-alpha-phosphoribosyltransferase</fullName>
    </alternativeName>
</protein>
<evidence type="ECO:0000256" key="11">
    <source>
        <dbReference type="HAMAP-Rule" id="MF_00230"/>
    </source>
</evidence>
<dbReference type="Gene3D" id="3.40.50.10210">
    <property type="match status" value="1"/>
</dbReference>
<dbReference type="Pfam" id="PF02277">
    <property type="entry name" value="DBI_PRT"/>
    <property type="match status" value="1"/>
</dbReference>
<sequence length="347" mass="35288">MTDVSFADVPQPDEAARTEAVRRHAELLKPVSALGELEALGAWVAACQGSAPPRRFQRPRVIVFAGDHGIAAKGVSAYRPEVTGQLVDNLLKGAGPVAVAAAVADAGLRVVDIAVDGETPVAEYKVRAGSGSIDVEDALSEDEVRAALRAGMAIADAEVDEGADLLVAGSVGVGATTPAAVLVAALTGAEPVAVVGRGSGIDDNAWMRKTVAIRDALRRARAVLPDPVALLRTAGGADLAALTGFLAQAAVRRTPVLLDGLAVGAAALVAEELAPGARSWWQAAHRDAEPAHQMALDHLDLKPVVDLGIRLGDGTGAATALPLLITAARLLTDLPTHAEAGVTAPNA</sequence>
<dbReference type="RefSeq" id="WP_017984068.1">
    <property type="nucleotide sequence ID" value="NZ_AQUL01000001.1"/>
</dbReference>
<keyword evidence="6 11" id="KW-0169">Cobalamin biosynthesis</keyword>
<evidence type="ECO:0000256" key="7">
    <source>
        <dbReference type="ARBA" id="ARBA00022676"/>
    </source>
</evidence>
<dbReference type="PATRIC" id="fig|1068978.7.peg.5516"/>
<evidence type="ECO:0000256" key="9">
    <source>
        <dbReference type="ARBA" id="ARBA00030686"/>
    </source>
</evidence>
<evidence type="ECO:0000256" key="1">
    <source>
        <dbReference type="ARBA" id="ARBA00002197"/>
    </source>
</evidence>
<dbReference type="EMBL" id="CP009110">
    <property type="protein sequence ID" value="AIJ25229.1"/>
    <property type="molecule type" value="Genomic_DNA"/>
</dbReference>
<dbReference type="NCBIfam" id="NF000996">
    <property type="entry name" value="PRK00105.1"/>
    <property type="match status" value="1"/>
</dbReference>
<evidence type="ECO:0000256" key="10">
    <source>
        <dbReference type="ARBA" id="ARBA00047340"/>
    </source>
</evidence>
<evidence type="ECO:0000256" key="6">
    <source>
        <dbReference type="ARBA" id="ARBA00022573"/>
    </source>
</evidence>
<evidence type="ECO:0000256" key="5">
    <source>
        <dbReference type="ARBA" id="ARBA00015486"/>
    </source>
</evidence>
<keyword evidence="13" id="KW-1185">Reference proteome</keyword>
<dbReference type="CDD" id="cd02439">
    <property type="entry name" value="DMB-PRT_CobT"/>
    <property type="match status" value="1"/>
</dbReference>
<dbReference type="SUPFAM" id="SSF52733">
    <property type="entry name" value="Nicotinate mononucleotide:5,6-dimethylbenzimidazole phosphoribosyltransferase (CobT)"/>
    <property type="match status" value="1"/>
</dbReference>
<keyword evidence="7 11" id="KW-0328">Glycosyltransferase</keyword>
<dbReference type="UniPathway" id="UPA00061">
    <property type="reaction ID" value="UER00516"/>
</dbReference>
<evidence type="ECO:0000256" key="2">
    <source>
        <dbReference type="ARBA" id="ARBA00005049"/>
    </source>
</evidence>
<accession>A0A076MWK8</accession>
<evidence type="ECO:0000313" key="13">
    <source>
        <dbReference type="Proteomes" id="UP000062973"/>
    </source>
</evidence>
<proteinExistence type="inferred from homology"/>
<comment type="pathway">
    <text evidence="2 11">Nucleoside biosynthesis; alpha-ribazole biosynthesis; alpha-ribazole from 5,6-dimethylbenzimidazole: step 1/2.</text>
</comment>